<dbReference type="PROSITE" id="PS00018">
    <property type="entry name" value="EF_HAND_1"/>
    <property type="match status" value="1"/>
</dbReference>
<name>X6NAH1_RETFI</name>
<evidence type="ECO:0000256" key="2">
    <source>
        <dbReference type="SAM" id="Coils"/>
    </source>
</evidence>
<organism evidence="4 5">
    <name type="scientific">Reticulomyxa filosa</name>
    <dbReference type="NCBI Taxonomy" id="46433"/>
    <lineage>
        <taxon>Eukaryota</taxon>
        <taxon>Sar</taxon>
        <taxon>Rhizaria</taxon>
        <taxon>Retaria</taxon>
        <taxon>Foraminifera</taxon>
        <taxon>Monothalamids</taxon>
        <taxon>Reticulomyxidae</taxon>
        <taxon>Reticulomyxa</taxon>
    </lineage>
</organism>
<evidence type="ECO:0000313" key="5">
    <source>
        <dbReference type="Proteomes" id="UP000023152"/>
    </source>
</evidence>
<dbReference type="Pfam" id="PF13499">
    <property type="entry name" value="EF-hand_7"/>
    <property type="match status" value="1"/>
</dbReference>
<sequence>MKKNRRKIYHIRNIDINESMEIEKAPSQIYESEDNSDGGHNKIKLRLVELFEKCDKDRNGVIDRMEFKDVMSNVMPQVDDDAKMMELFDTFDIHKKGAIDYRELLDQDVFQEFIEKVTGEQIKSKRVDTIARYEKDLLLESQAETIQRLETYVNQTAKPNESELAMLREEKQLLSDQNQNLKQEITRLERDLLQVQQVLEFFFLKKKKK</sequence>
<feature type="non-terminal residue" evidence="4">
    <location>
        <position position="209"/>
    </location>
</feature>
<dbReference type="SMART" id="SM00054">
    <property type="entry name" value="EFh"/>
    <property type="match status" value="2"/>
</dbReference>
<dbReference type="EMBL" id="ASPP01010404">
    <property type="protein sequence ID" value="ETO22868.1"/>
    <property type="molecule type" value="Genomic_DNA"/>
</dbReference>
<dbReference type="OrthoDB" id="191686at2759"/>
<feature type="domain" description="EF-hand" evidence="3">
    <location>
        <begin position="42"/>
        <end position="77"/>
    </location>
</feature>
<dbReference type="PROSITE" id="PS50222">
    <property type="entry name" value="EF_HAND_2"/>
    <property type="match status" value="1"/>
</dbReference>
<dbReference type="InterPro" id="IPR018247">
    <property type="entry name" value="EF_Hand_1_Ca_BS"/>
</dbReference>
<evidence type="ECO:0000256" key="1">
    <source>
        <dbReference type="ARBA" id="ARBA00022837"/>
    </source>
</evidence>
<proteinExistence type="predicted"/>
<keyword evidence="2" id="KW-0175">Coiled coil</keyword>
<dbReference type="SUPFAM" id="SSF47473">
    <property type="entry name" value="EF-hand"/>
    <property type="match status" value="1"/>
</dbReference>
<keyword evidence="1" id="KW-0106">Calcium</keyword>
<evidence type="ECO:0000259" key="3">
    <source>
        <dbReference type="PROSITE" id="PS50222"/>
    </source>
</evidence>
<comment type="caution">
    <text evidence="4">The sequence shown here is derived from an EMBL/GenBank/DDBJ whole genome shotgun (WGS) entry which is preliminary data.</text>
</comment>
<dbReference type="Proteomes" id="UP000023152">
    <property type="component" value="Unassembled WGS sequence"/>
</dbReference>
<dbReference type="InterPro" id="IPR011992">
    <property type="entry name" value="EF-hand-dom_pair"/>
</dbReference>
<evidence type="ECO:0000313" key="4">
    <source>
        <dbReference type="EMBL" id="ETO22868.1"/>
    </source>
</evidence>
<dbReference type="GO" id="GO:0005509">
    <property type="term" value="F:calcium ion binding"/>
    <property type="evidence" value="ECO:0007669"/>
    <property type="project" value="InterPro"/>
</dbReference>
<dbReference type="AlphaFoldDB" id="X6NAH1"/>
<reference evidence="4 5" key="1">
    <citation type="journal article" date="2013" name="Curr. Biol.">
        <title>The Genome of the Foraminiferan Reticulomyxa filosa.</title>
        <authorList>
            <person name="Glockner G."/>
            <person name="Hulsmann N."/>
            <person name="Schleicher M."/>
            <person name="Noegel A.A."/>
            <person name="Eichinger L."/>
            <person name="Gallinger C."/>
            <person name="Pawlowski J."/>
            <person name="Sierra R."/>
            <person name="Euteneuer U."/>
            <person name="Pillet L."/>
            <person name="Moustafa A."/>
            <person name="Platzer M."/>
            <person name="Groth M."/>
            <person name="Szafranski K."/>
            <person name="Schliwa M."/>
        </authorList>
    </citation>
    <scope>NUCLEOTIDE SEQUENCE [LARGE SCALE GENOMIC DNA]</scope>
</reference>
<keyword evidence="5" id="KW-1185">Reference proteome</keyword>
<dbReference type="Gene3D" id="1.10.238.10">
    <property type="entry name" value="EF-hand"/>
    <property type="match status" value="1"/>
</dbReference>
<dbReference type="InterPro" id="IPR002048">
    <property type="entry name" value="EF_hand_dom"/>
</dbReference>
<feature type="coiled-coil region" evidence="2">
    <location>
        <begin position="164"/>
        <end position="198"/>
    </location>
</feature>
<gene>
    <name evidence="4" type="ORF">RFI_14325</name>
</gene>
<protein>
    <recommendedName>
        <fullName evidence="3">EF-hand domain-containing protein</fullName>
    </recommendedName>
</protein>
<accession>X6NAH1</accession>